<dbReference type="InterPro" id="IPR017981">
    <property type="entry name" value="GPCR_2-like_7TM"/>
</dbReference>
<feature type="domain" description="Pentraxin (PTX)" evidence="12">
    <location>
        <begin position="108"/>
        <end position="317"/>
    </location>
</feature>
<evidence type="ECO:0000313" key="13">
    <source>
        <dbReference type="Proteomes" id="UP000000715"/>
    </source>
</evidence>
<feature type="chain" id="PRO_5035815555" evidence="9">
    <location>
        <begin position="19"/>
        <end position="1080"/>
    </location>
</feature>
<dbReference type="OrthoDB" id="1100386at2759"/>
<feature type="transmembrane region" description="Helical" evidence="8">
    <location>
        <begin position="853"/>
        <end position="882"/>
    </location>
</feature>
<reference evidence="14" key="1">
    <citation type="submission" date="2025-08" db="UniProtKB">
        <authorList>
            <consortium name="RefSeq"/>
        </authorList>
    </citation>
    <scope>IDENTIFICATION</scope>
    <source>
        <tissue evidence="14">Brain</tissue>
    </source>
</reference>
<evidence type="ECO:0000256" key="5">
    <source>
        <dbReference type="ARBA" id="ARBA00023136"/>
    </source>
</evidence>
<keyword evidence="9" id="KW-0732">Signal</keyword>
<evidence type="ECO:0000256" key="3">
    <source>
        <dbReference type="ARBA" id="ARBA00022692"/>
    </source>
</evidence>
<dbReference type="AlphaFoldDB" id="A0A8U0SAV2"/>
<evidence type="ECO:0000256" key="2">
    <source>
        <dbReference type="ARBA" id="ARBA00007343"/>
    </source>
</evidence>
<dbReference type="PROSITE" id="PS50221">
    <property type="entry name" value="GAIN_B"/>
    <property type="match status" value="1"/>
</dbReference>
<dbReference type="GO" id="GO:0007189">
    <property type="term" value="P:adenylate cyclase-activating G protein-coupled receptor signaling pathway"/>
    <property type="evidence" value="ECO:0007669"/>
    <property type="project" value="TreeGrafter"/>
</dbReference>
<feature type="transmembrane region" description="Helical" evidence="8">
    <location>
        <begin position="933"/>
        <end position="955"/>
    </location>
</feature>
<feature type="signal peptide" evidence="9">
    <location>
        <begin position="1"/>
        <end position="18"/>
    </location>
</feature>
<sequence length="1080" mass="115682">MAFWCYCLVYLLIRSLSGTLSNSPAESRGSWVTAPVGPGEVVETADGVCKFPGQHLTWWQAQEACEQRFGHLALAPPAGALALRLPNPIWVGQKEGSLRRAPKRRALTSAALVFGERTADRAARLRRPLPALGALTACAHVQWDAASPDPAALFSLAAPALPNALQLRAFAEPGGAVHAALVVRGHHAPFLAAFRADGRWHHVCATWEQRGGRWALFADGRRRAGARGLGAGHPVPAGGILVLGQDQDSLGGGFSARDAFSGNLTDFHLWARALSPAELRRARACAPPVGGLLFRWDLGALDVMPSLLPPLPVRLLCPVPSEECPTWNPGSRTEGSSLCLQPRPFLCCYRTETYQRLQEAPSWPGQDVISRVNALANTTVLLPDPLSEVHGHLSPAEACIFLGILERVLAKEAAPLGPAALLAIIHFLKRVTALGVEEPDPLTGPWEQLGQGIVSVASLVLEEQLAGTWLSVSEVVGGPMALVASVQRLAPVLSTVLTSERPGLRIQRHGAGLEVRSLHLGEASREGCVFTMPRGHPEGPGHIRIPAGEVEQLLRKGLSRVTVIHSWFSSSIFQHTLGEPGLEPQTPDSSEEASKAQRFLSTRLGSAVISSEVWDETGEVSTAVTFHLQHQAQAVPCLPPTPTSLPFQEPFCSLPFPSPDTGGSWATAGCSVAALYEASTACFCNHSTNFAVLLQVYDVQRSAEEESLLRTLSFVGCGVSFCALATTFLLFLAAGVPKSERATVHKNLTFSLASAEGFLMASEWAKANKVACVAVTAVMHLLFLVAFSWMLVEGLLLWSKVVVVSMRPGPRMALYYTTGWGVPVAIVAVTLALSPHDYVAAGHCWLNVHTDIIWAFVGPVLFVLTANTCILVRVVVVTVASARRRARMLSPRPCLQEQVRIQTWAMVKPVLVLLPVLGLTWLVGVLVHLSPAWAYAAVGLNSFQGPYIFLVYAVYNGEVRSALQRMTEKKATEAFTACSSPMGPASPPRSLGPWEVAQDSPAALAPARSHLALRGTHSPRIPTTFSSIAEPERPAVELTAFKVSGPLPSAVPTQLHPTAQAPPTLTKIVPGTPFLPALKF</sequence>
<keyword evidence="4 8" id="KW-1133">Transmembrane helix</keyword>
<dbReference type="GeneID" id="101672442"/>
<gene>
    <name evidence="14" type="primary">ADGRD2</name>
</gene>
<evidence type="ECO:0000259" key="11">
    <source>
        <dbReference type="PROSITE" id="PS50261"/>
    </source>
</evidence>
<dbReference type="InterPro" id="IPR001759">
    <property type="entry name" value="PTX_dom"/>
</dbReference>
<dbReference type="Proteomes" id="UP000000715">
    <property type="component" value="Unplaced"/>
</dbReference>
<evidence type="ECO:0000256" key="7">
    <source>
        <dbReference type="PROSITE-ProRule" id="PRU01172"/>
    </source>
</evidence>
<dbReference type="Gene3D" id="1.20.1070.10">
    <property type="entry name" value="Rhodopsin 7-helix transmembrane proteins"/>
    <property type="match status" value="1"/>
</dbReference>
<keyword evidence="14" id="KW-0675">Receptor</keyword>
<keyword evidence="6" id="KW-1015">Disulfide bond</keyword>
<dbReference type="RefSeq" id="XP_044938312.1">
    <property type="nucleotide sequence ID" value="XM_045082377.1"/>
</dbReference>
<name>A0A8U0SAV2_MUSPF</name>
<feature type="transmembrane region" description="Helical" evidence="8">
    <location>
        <begin position="712"/>
        <end position="736"/>
    </location>
</feature>
<protein>
    <submittedName>
        <fullName evidence="14">Adhesion G-protein coupled receptor D2</fullName>
    </submittedName>
</protein>
<dbReference type="PROSITE" id="PS51828">
    <property type="entry name" value="PTX_2"/>
    <property type="match status" value="1"/>
</dbReference>
<dbReference type="InterPro" id="IPR046338">
    <property type="entry name" value="GAIN_dom_sf"/>
</dbReference>
<comment type="similarity">
    <text evidence="2">Belongs to the G-protein coupled receptor 2 family. Adhesion G-protein coupled receptor (ADGR) subfamily.</text>
</comment>
<dbReference type="FunFam" id="2.60.120.200:FF:000211">
    <property type="entry name" value="Adhesion G protein-coupled receptor D2"/>
    <property type="match status" value="1"/>
</dbReference>
<keyword evidence="13" id="KW-1185">Reference proteome</keyword>
<dbReference type="PRINTS" id="PR00895">
    <property type="entry name" value="PENTAXIN"/>
</dbReference>
<dbReference type="PANTHER" id="PTHR12011">
    <property type="entry name" value="ADHESION G-PROTEIN COUPLED RECEPTOR"/>
    <property type="match status" value="1"/>
</dbReference>
<evidence type="ECO:0000256" key="4">
    <source>
        <dbReference type="ARBA" id="ARBA00022989"/>
    </source>
</evidence>
<keyword evidence="3 8" id="KW-0812">Transmembrane</keyword>
<dbReference type="InterPro" id="IPR000832">
    <property type="entry name" value="GPCR_2_secretin-like"/>
</dbReference>
<dbReference type="SMART" id="SM00303">
    <property type="entry name" value="GPS"/>
    <property type="match status" value="1"/>
</dbReference>
<dbReference type="PANTHER" id="PTHR12011:SF58">
    <property type="entry name" value="ADHESION G-PROTEIN COUPLED RECEPTOR D2"/>
    <property type="match status" value="1"/>
</dbReference>
<proteinExistence type="inferred from homology"/>
<dbReference type="Pfam" id="PF01825">
    <property type="entry name" value="GPS"/>
    <property type="match status" value="1"/>
</dbReference>
<feature type="transmembrane region" description="Helical" evidence="8">
    <location>
        <begin position="813"/>
        <end position="833"/>
    </location>
</feature>
<dbReference type="InterPro" id="IPR000203">
    <property type="entry name" value="GPS"/>
</dbReference>
<evidence type="ECO:0000313" key="14">
    <source>
        <dbReference type="RefSeq" id="XP_044938312.1"/>
    </source>
</evidence>
<dbReference type="Gene3D" id="2.60.220.50">
    <property type="match status" value="1"/>
</dbReference>
<organism evidence="13 14">
    <name type="scientific">Mustela putorius furo</name>
    <name type="common">European domestic ferret</name>
    <name type="synonym">Mustela furo</name>
    <dbReference type="NCBI Taxonomy" id="9669"/>
    <lineage>
        <taxon>Eukaryota</taxon>
        <taxon>Metazoa</taxon>
        <taxon>Chordata</taxon>
        <taxon>Craniata</taxon>
        <taxon>Vertebrata</taxon>
        <taxon>Euteleostomi</taxon>
        <taxon>Mammalia</taxon>
        <taxon>Eutheria</taxon>
        <taxon>Laurasiatheria</taxon>
        <taxon>Carnivora</taxon>
        <taxon>Caniformia</taxon>
        <taxon>Musteloidea</taxon>
        <taxon>Mustelidae</taxon>
        <taxon>Mustelinae</taxon>
        <taxon>Mustela</taxon>
    </lineage>
</organism>
<dbReference type="FunFam" id="2.60.220.50:FF:000034">
    <property type="entry name" value="Adhesion G protein-coupled receptor D2"/>
    <property type="match status" value="1"/>
</dbReference>
<evidence type="ECO:0000256" key="9">
    <source>
        <dbReference type="SAM" id="SignalP"/>
    </source>
</evidence>
<evidence type="ECO:0000256" key="6">
    <source>
        <dbReference type="ARBA" id="ARBA00023157"/>
    </source>
</evidence>
<dbReference type="CTD" id="347088"/>
<evidence type="ECO:0000256" key="8">
    <source>
        <dbReference type="SAM" id="Phobius"/>
    </source>
</evidence>
<dbReference type="PROSITE" id="PS50261">
    <property type="entry name" value="G_PROTEIN_RECEP_F2_4"/>
    <property type="match status" value="1"/>
</dbReference>
<comment type="subcellular location">
    <subcellularLocation>
        <location evidence="1">Membrane</location>
        <topology evidence="1">Multi-pass membrane protein</topology>
    </subcellularLocation>
</comment>
<comment type="caution">
    <text evidence="7">Lacks conserved residue(s) required for the propagation of feature annotation.</text>
</comment>
<evidence type="ECO:0000256" key="1">
    <source>
        <dbReference type="ARBA" id="ARBA00004141"/>
    </source>
</evidence>
<dbReference type="InterPro" id="IPR057244">
    <property type="entry name" value="GAIN_B"/>
</dbReference>
<feature type="transmembrane region" description="Helical" evidence="8">
    <location>
        <begin position="771"/>
        <end position="792"/>
    </location>
</feature>
<dbReference type="Gene3D" id="2.60.120.200">
    <property type="match status" value="1"/>
</dbReference>
<dbReference type="Pfam" id="PF00354">
    <property type="entry name" value="Pentaxin"/>
    <property type="match status" value="1"/>
</dbReference>
<dbReference type="InterPro" id="IPR013320">
    <property type="entry name" value="ConA-like_dom_sf"/>
</dbReference>
<dbReference type="SMART" id="SM00159">
    <property type="entry name" value="PTX"/>
    <property type="match status" value="1"/>
</dbReference>
<dbReference type="FunFam" id="1.20.1070.10:FF:000252">
    <property type="entry name" value="Adhesion G protein-coupled receptor D2"/>
    <property type="match status" value="1"/>
</dbReference>
<dbReference type="GO" id="GO:0004930">
    <property type="term" value="F:G protein-coupled receptor activity"/>
    <property type="evidence" value="ECO:0007669"/>
    <property type="project" value="InterPro"/>
</dbReference>
<accession>A0A8U0SAV2</accession>
<evidence type="ECO:0000259" key="12">
    <source>
        <dbReference type="PROSITE" id="PS51828"/>
    </source>
</evidence>
<feature type="transmembrane region" description="Helical" evidence="8">
    <location>
        <begin position="748"/>
        <end position="765"/>
    </location>
</feature>
<dbReference type="SUPFAM" id="SSF49899">
    <property type="entry name" value="Concanavalin A-like lectins/glucanases"/>
    <property type="match status" value="1"/>
</dbReference>
<feature type="domain" description="GAIN-B" evidence="10">
    <location>
        <begin position="516"/>
        <end position="700"/>
    </location>
</feature>
<dbReference type="GO" id="GO:0007166">
    <property type="term" value="P:cell surface receptor signaling pathway"/>
    <property type="evidence" value="ECO:0007669"/>
    <property type="project" value="InterPro"/>
</dbReference>
<feature type="transmembrane region" description="Helical" evidence="8">
    <location>
        <begin position="903"/>
        <end position="927"/>
    </location>
</feature>
<evidence type="ECO:0000259" key="10">
    <source>
        <dbReference type="PROSITE" id="PS50221"/>
    </source>
</evidence>
<dbReference type="Pfam" id="PF00002">
    <property type="entry name" value="7tm_2"/>
    <property type="match status" value="1"/>
</dbReference>
<dbReference type="GO" id="GO:0005886">
    <property type="term" value="C:plasma membrane"/>
    <property type="evidence" value="ECO:0007669"/>
    <property type="project" value="TreeGrafter"/>
</dbReference>
<feature type="domain" description="G-protein coupled receptors family 2 profile 2" evidence="11">
    <location>
        <begin position="709"/>
        <end position="956"/>
    </location>
</feature>
<keyword evidence="5 8" id="KW-0472">Membrane</keyword>